<evidence type="ECO:0000313" key="5">
    <source>
        <dbReference type="EMBL" id="KAE9114276.1"/>
    </source>
</evidence>
<gene>
    <name evidence="10" type="ORF">PF001_g9646</name>
    <name evidence="8" type="ORF">PF002_g22933</name>
    <name evidence="9" type="ORF">PF004_g19166</name>
    <name evidence="7" type="ORF">PF005_g20553</name>
    <name evidence="6" type="ORF">PF006_g6325</name>
    <name evidence="4" type="ORF">PF007_g10705</name>
    <name evidence="2" type="ORF">PF009_g9010</name>
    <name evidence="5" type="ORF">PF010_g9765</name>
    <name evidence="3" type="ORF">PF011_g20012</name>
</gene>
<evidence type="ECO:0000313" key="9">
    <source>
        <dbReference type="EMBL" id="KAE9199822.1"/>
    </source>
</evidence>
<dbReference type="EMBL" id="QXGA01000253">
    <property type="protein sequence ID" value="KAE9149159.1"/>
    <property type="molecule type" value="Genomic_DNA"/>
</dbReference>
<accession>A0A6A3X7P9</accession>
<feature type="signal peptide" evidence="1">
    <location>
        <begin position="1"/>
        <end position="21"/>
    </location>
</feature>
<evidence type="ECO:0000313" key="2">
    <source>
        <dbReference type="EMBL" id="KAE8941195.1"/>
    </source>
</evidence>
<evidence type="ECO:0000313" key="8">
    <source>
        <dbReference type="EMBL" id="KAE9196835.1"/>
    </source>
</evidence>
<dbReference type="Proteomes" id="UP000460718">
    <property type="component" value="Unassembled WGS sequence"/>
</dbReference>
<dbReference type="Proteomes" id="UP000433483">
    <property type="component" value="Unassembled WGS sequence"/>
</dbReference>
<dbReference type="Proteomes" id="UP000429523">
    <property type="component" value="Unassembled WGS sequence"/>
</dbReference>
<evidence type="ECO:0000313" key="11">
    <source>
        <dbReference type="Proteomes" id="UP000429523"/>
    </source>
</evidence>
<evidence type="ECO:0000256" key="1">
    <source>
        <dbReference type="SAM" id="SignalP"/>
    </source>
</evidence>
<dbReference type="EMBL" id="QXGD01001910">
    <property type="protein sequence ID" value="KAE9196835.1"/>
    <property type="molecule type" value="Genomic_DNA"/>
</dbReference>
<dbReference type="EMBL" id="QXFZ01000514">
    <property type="protein sequence ID" value="KAE9113539.1"/>
    <property type="molecule type" value="Genomic_DNA"/>
</dbReference>
<evidence type="ECO:0000313" key="15">
    <source>
        <dbReference type="Proteomes" id="UP000440732"/>
    </source>
</evidence>
<dbReference type="EMBL" id="QXGE01000469">
    <property type="protein sequence ID" value="KAE9311589.1"/>
    <property type="molecule type" value="Genomic_DNA"/>
</dbReference>
<dbReference type="Proteomes" id="UP000440732">
    <property type="component" value="Unassembled WGS sequence"/>
</dbReference>
<evidence type="ECO:0000313" key="7">
    <source>
        <dbReference type="EMBL" id="KAE9187188.1"/>
    </source>
</evidence>
<dbReference type="EMBL" id="QXFX01000475">
    <property type="protein sequence ID" value="KAE9114276.1"/>
    <property type="molecule type" value="Genomic_DNA"/>
</dbReference>
<dbReference type="AlphaFoldDB" id="A0A6A3X7P9"/>
<dbReference type="Proteomes" id="UP000440367">
    <property type="component" value="Unassembled WGS sequence"/>
</dbReference>
<dbReference type="EMBL" id="QXGF01000376">
    <property type="protein sequence ID" value="KAE8941195.1"/>
    <property type="molecule type" value="Genomic_DNA"/>
</dbReference>
<evidence type="ECO:0000313" key="17">
    <source>
        <dbReference type="Proteomes" id="UP000460718"/>
    </source>
</evidence>
<dbReference type="Proteomes" id="UP000476176">
    <property type="component" value="Unassembled WGS sequence"/>
</dbReference>
<reference evidence="11 12" key="1">
    <citation type="submission" date="2018-08" db="EMBL/GenBank/DDBJ databases">
        <title>Genomic investigation of the strawberry pathogen Phytophthora fragariae indicates pathogenicity is determined by transcriptional variation in three key races.</title>
        <authorList>
            <person name="Adams T.M."/>
            <person name="Armitage A.D."/>
            <person name="Sobczyk M.K."/>
            <person name="Bates H.J."/>
            <person name="Dunwell J.M."/>
            <person name="Nellist C.F."/>
            <person name="Harrison R.J."/>
        </authorList>
    </citation>
    <scope>NUCLEOTIDE SEQUENCE [LARGE SCALE GENOMIC DNA]</scope>
    <source>
        <strain evidence="10 13">A4</strain>
        <strain evidence="8 14">BC-1</strain>
        <strain evidence="9 18">BC-23</strain>
        <strain evidence="7 12">NOV-27</strain>
        <strain evidence="6 15">NOV-5</strain>
        <strain evidence="4 16">NOV-71</strain>
        <strain evidence="2 11">NOV-9</strain>
        <strain evidence="5 19">ONT-3</strain>
        <strain evidence="3 17">SCRP245</strain>
    </source>
</reference>
<comment type="caution">
    <text evidence="8">The sequence shown here is derived from an EMBL/GenBank/DDBJ whole genome shotgun (WGS) entry which is preliminary data.</text>
</comment>
<evidence type="ECO:0000313" key="10">
    <source>
        <dbReference type="EMBL" id="KAE9311589.1"/>
    </source>
</evidence>
<evidence type="ECO:0000313" key="19">
    <source>
        <dbReference type="Proteomes" id="UP000488956"/>
    </source>
</evidence>
<evidence type="ECO:0000313" key="13">
    <source>
        <dbReference type="Proteomes" id="UP000437068"/>
    </source>
</evidence>
<dbReference type="EMBL" id="QXFW01001744">
    <property type="protein sequence ID" value="KAE8986373.1"/>
    <property type="molecule type" value="Genomic_DNA"/>
</dbReference>
<evidence type="ECO:0000313" key="16">
    <source>
        <dbReference type="Proteomes" id="UP000441208"/>
    </source>
</evidence>
<feature type="chain" id="PRO_5036380852" description="Secreted protein" evidence="1">
    <location>
        <begin position="22"/>
        <end position="73"/>
    </location>
</feature>
<proteinExistence type="predicted"/>
<dbReference type="Proteomes" id="UP000437068">
    <property type="component" value="Unassembled WGS sequence"/>
</dbReference>
<dbReference type="Proteomes" id="UP000441208">
    <property type="component" value="Unassembled WGS sequence"/>
</dbReference>
<organism evidence="8 14">
    <name type="scientific">Phytophthora fragariae</name>
    <dbReference type="NCBI Taxonomy" id="53985"/>
    <lineage>
        <taxon>Eukaryota</taxon>
        <taxon>Sar</taxon>
        <taxon>Stramenopiles</taxon>
        <taxon>Oomycota</taxon>
        <taxon>Peronosporomycetes</taxon>
        <taxon>Peronosporales</taxon>
        <taxon>Peronosporaceae</taxon>
        <taxon>Phytophthora</taxon>
    </lineage>
</organism>
<dbReference type="EMBL" id="QXGB01001674">
    <property type="protein sequence ID" value="KAE9187188.1"/>
    <property type="molecule type" value="Genomic_DNA"/>
</dbReference>
<evidence type="ECO:0000313" key="6">
    <source>
        <dbReference type="EMBL" id="KAE9149159.1"/>
    </source>
</evidence>
<keyword evidence="1" id="KW-0732">Signal</keyword>
<dbReference type="Proteomes" id="UP000488956">
    <property type="component" value="Unassembled WGS sequence"/>
</dbReference>
<evidence type="ECO:0000313" key="18">
    <source>
        <dbReference type="Proteomes" id="UP000476176"/>
    </source>
</evidence>
<evidence type="ECO:0000313" key="12">
    <source>
        <dbReference type="Proteomes" id="UP000433483"/>
    </source>
</evidence>
<evidence type="ECO:0000313" key="3">
    <source>
        <dbReference type="EMBL" id="KAE8986373.1"/>
    </source>
</evidence>
<evidence type="ECO:0000313" key="4">
    <source>
        <dbReference type="EMBL" id="KAE9113539.1"/>
    </source>
</evidence>
<evidence type="ECO:0000313" key="14">
    <source>
        <dbReference type="Proteomes" id="UP000440367"/>
    </source>
</evidence>
<dbReference type="EMBL" id="QXGC01001592">
    <property type="protein sequence ID" value="KAE9199822.1"/>
    <property type="molecule type" value="Genomic_DNA"/>
</dbReference>
<name>A0A6A3X7P9_9STRA</name>
<evidence type="ECO:0008006" key="20">
    <source>
        <dbReference type="Google" id="ProtNLM"/>
    </source>
</evidence>
<protein>
    <recommendedName>
        <fullName evidence="20">Secreted protein</fullName>
    </recommendedName>
</protein>
<sequence length="73" mass="8018">MCVMVCVAICMYAAGMDCGHAQKYTYTNCLLLMHPRPFCFALKGDQRDVHLALSEAQPSDGLAYNAQGPYEAI</sequence>
<keyword evidence="12" id="KW-1185">Reference proteome</keyword>